<evidence type="ECO:0000256" key="1">
    <source>
        <dbReference type="ARBA" id="ARBA00022448"/>
    </source>
</evidence>
<organism evidence="3 4">
    <name type="scientific">Kluyveromyces marxianus</name>
    <name type="common">Yeast</name>
    <name type="synonym">Candida kefyr</name>
    <dbReference type="NCBI Taxonomy" id="4911"/>
    <lineage>
        <taxon>Eukaryota</taxon>
        <taxon>Fungi</taxon>
        <taxon>Dikarya</taxon>
        <taxon>Ascomycota</taxon>
        <taxon>Saccharomycotina</taxon>
        <taxon>Saccharomycetes</taxon>
        <taxon>Saccharomycetales</taxon>
        <taxon>Saccharomycetaceae</taxon>
        <taxon>Kluyveromyces</taxon>
    </lineage>
</organism>
<keyword evidence="1" id="KW-0813">Transport</keyword>
<dbReference type="Pfam" id="PF08718">
    <property type="entry name" value="GLTP"/>
    <property type="match status" value="1"/>
</dbReference>
<dbReference type="PANTHER" id="PTHR10219:SF25">
    <property type="entry name" value="PLECKSTRIN HOMOLOGY DOMAIN-CONTAINING FAMILY A MEMBER 8"/>
    <property type="match status" value="1"/>
</dbReference>
<evidence type="ECO:0000259" key="2">
    <source>
        <dbReference type="Pfam" id="PF08718"/>
    </source>
</evidence>
<accession>A0ABX6EZC5</accession>
<protein>
    <submittedName>
        <fullName evidence="3">Glycolipid transfer protein</fullName>
    </submittedName>
</protein>
<sequence>MSTFFDDMKRSFEAVPLDSDKKISTPEFLEASESLVKLFDVIGNPAFGMVQNDLTGNIEKVRKRYLAKPDESAKLQDLVTNERAEGQKTASEGLLWLNRGLQFTAQAMTETIENPSMELPESFTNAYKKTLSKHHNMLLKPVFKFAMKACPYRKDFFEKLGADQDKVNKQLEAWVAALSNIVAILLEFLATTCKDL</sequence>
<dbReference type="SUPFAM" id="SSF110004">
    <property type="entry name" value="Glycolipid transfer protein, GLTP"/>
    <property type="match status" value="1"/>
</dbReference>
<keyword evidence="4" id="KW-1185">Reference proteome</keyword>
<reference evidence="3 4" key="1">
    <citation type="submission" date="2016-03" db="EMBL/GenBank/DDBJ databases">
        <title>How can Kluyveromyces marxianus grow so fast - potential evolutionary course in Saccharomyces Complex revealed by comparative genomics.</title>
        <authorList>
            <person name="Mo W."/>
            <person name="Lu W."/>
            <person name="Yang X."/>
            <person name="Qi J."/>
            <person name="Lv H."/>
        </authorList>
    </citation>
    <scope>NUCLEOTIDE SEQUENCE [LARGE SCALE GENOMIC DNA]</scope>
    <source>
        <strain evidence="3 4">FIM1</strain>
    </source>
</reference>
<dbReference type="InterPro" id="IPR014830">
    <property type="entry name" value="Glycolipid_transfer_prot_dom"/>
</dbReference>
<name>A0ABX6EZC5_KLUMA</name>
<dbReference type="PANTHER" id="PTHR10219">
    <property type="entry name" value="GLYCOLIPID TRANSFER PROTEIN-RELATED"/>
    <property type="match status" value="1"/>
</dbReference>
<evidence type="ECO:0000313" key="3">
    <source>
        <dbReference type="EMBL" id="QGN15563.1"/>
    </source>
</evidence>
<dbReference type="Gene3D" id="1.10.3520.10">
    <property type="entry name" value="Glycolipid transfer protein"/>
    <property type="match status" value="1"/>
</dbReference>
<gene>
    <name evidence="3" type="primary">Plekha8</name>
    <name evidence="3" type="ORF">FIM1_2254</name>
</gene>
<feature type="domain" description="Glycolipid transfer protein" evidence="2">
    <location>
        <begin position="23"/>
        <end position="161"/>
    </location>
</feature>
<dbReference type="EMBL" id="CP015056">
    <property type="protein sequence ID" value="QGN15563.1"/>
    <property type="molecule type" value="Genomic_DNA"/>
</dbReference>
<dbReference type="InterPro" id="IPR036497">
    <property type="entry name" value="GLTP_sf"/>
</dbReference>
<dbReference type="Proteomes" id="UP000422736">
    <property type="component" value="Chromosome 3"/>
</dbReference>
<evidence type="ECO:0000313" key="4">
    <source>
        <dbReference type="Proteomes" id="UP000422736"/>
    </source>
</evidence>
<proteinExistence type="predicted"/>